<reference evidence="1 2" key="1">
    <citation type="submission" date="2016-02" db="EMBL/GenBank/DDBJ databases">
        <title>Draft genome sequence of Polaribacter atrinae KACC17473.</title>
        <authorList>
            <person name="Shin S.-K."/>
            <person name="Yi H."/>
        </authorList>
    </citation>
    <scope>NUCLEOTIDE SEQUENCE [LARGE SCALE GENOMIC DNA]</scope>
    <source>
        <strain evidence="1 2">KACC 17473</strain>
    </source>
</reference>
<organism evidence="1 2">
    <name type="scientific">Polaribacter atrinae</name>
    <dbReference type="NCBI Taxonomy" id="1333662"/>
    <lineage>
        <taxon>Bacteria</taxon>
        <taxon>Pseudomonadati</taxon>
        <taxon>Bacteroidota</taxon>
        <taxon>Flavobacteriia</taxon>
        <taxon>Flavobacteriales</taxon>
        <taxon>Flavobacteriaceae</taxon>
    </lineage>
</organism>
<proteinExistence type="predicted"/>
<name>A0A176SYQ1_9FLAO</name>
<dbReference type="AlphaFoldDB" id="A0A176SYQ1"/>
<dbReference type="EMBL" id="LVWE01000085">
    <property type="protein sequence ID" value="OAD40698.1"/>
    <property type="molecule type" value="Genomic_DNA"/>
</dbReference>
<gene>
    <name evidence="1" type="ORF">LPB303_15685</name>
</gene>
<comment type="caution">
    <text evidence="1">The sequence shown here is derived from an EMBL/GenBank/DDBJ whole genome shotgun (WGS) entry which is preliminary data.</text>
</comment>
<keyword evidence="2" id="KW-1185">Reference proteome</keyword>
<sequence length="68" mass="7638">MNILLTSFFKLGFVSLSIFSLEVCPFDSIVNLKINFPFVLKLLEVRCFLIKLLKAIFPPGNSGCISKL</sequence>
<evidence type="ECO:0000313" key="1">
    <source>
        <dbReference type="EMBL" id="OAD40698.1"/>
    </source>
</evidence>
<protein>
    <submittedName>
        <fullName evidence="1">Uncharacterized protein</fullName>
    </submittedName>
</protein>
<evidence type="ECO:0000313" key="2">
    <source>
        <dbReference type="Proteomes" id="UP000076923"/>
    </source>
</evidence>
<accession>A0A176SYQ1</accession>
<dbReference type="Proteomes" id="UP000076923">
    <property type="component" value="Unassembled WGS sequence"/>
</dbReference>